<keyword evidence="2" id="KW-1185">Reference proteome</keyword>
<dbReference type="Proteomes" id="UP001497535">
    <property type="component" value="Unassembled WGS sequence"/>
</dbReference>
<accession>A0ACB0ZA02</accession>
<evidence type="ECO:0000313" key="1">
    <source>
        <dbReference type="EMBL" id="CAK5075262.1"/>
    </source>
</evidence>
<evidence type="ECO:0000313" key="2">
    <source>
        <dbReference type="Proteomes" id="UP001497535"/>
    </source>
</evidence>
<dbReference type="EMBL" id="CAVMJV010000027">
    <property type="protein sequence ID" value="CAK5075262.1"/>
    <property type="molecule type" value="Genomic_DNA"/>
</dbReference>
<proteinExistence type="predicted"/>
<organism evidence="1 2">
    <name type="scientific">Meloidogyne enterolobii</name>
    <name type="common">Root-knot nematode worm</name>
    <name type="synonym">Meloidogyne mayaguensis</name>
    <dbReference type="NCBI Taxonomy" id="390850"/>
    <lineage>
        <taxon>Eukaryota</taxon>
        <taxon>Metazoa</taxon>
        <taxon>Ecdysozoa</taxon>
        <taxon>Nematoda</taxon>
        <taxon>Chromadorea</taxon>
        <taxon>Rhabditida</taxon>
        <taxon>Tylenchina</taxon>
        <taxon>Tylenchomorpha</taxon>
        <taxon>Tylenchoidea</taxon>
        <taxon>Meloidogynidae</taxon>
        <taxon>Meloidogyninae</taxon>
        <taxon>Meloidogyne</taxon>
    </lineage>
</organism>
<sequence>MAEIALELPFFEYNKVAQNLIASKQPSQKNTKKNFFQCFFHNPIDYISIDFYFFSFFIASSLHTYFLIFPSPFPSPLPSPQFTHTRIVSLSSLIYFFFPQFFFLTYLFALKKIQTSPRLSGTFDSFCLDK</sequence>
<reference evidence="1" key="1">
    <citation type="submission" date="2023-11" db="EMBL/GenBank/DDBJ databases">
        <authorList>
            <person name="Poullet M."/>
        </authorList>
    </citation>
    <scope>NUCLEOTIDE SEQUENCE</scope>
    <source>
        <strain evidence="1">E1834</strain>
    </source>
</reference>
<protein>
    <submittedName>
        <fullName evidence="1">Uncharacterized protein</fullName>
    </submittedName>
</protein>
<name>A0ACB0ZA02_MELEN</name>
<gene>
    <name evidence="1" type="ORF">MENTE1834_LOCUS22053</name>
</gene>
<comment type="caution">
    <text evidence="1">The sequence shown here is derived from an EMBL/GenBank/DDBJ whole genome shotgun (WGS) entry which is preliminary data.</text>
</comment>